<name>A0A5E5BVZ9_9BURK</name>
<feature type="transmembrane region" description="Helical" evidence="4">
    <location>
        <begin position="98"/>
        <end position="117"/>
    </location>
</feature>
<dbReference type="OrthoDB" id="146345at2"/>
<feature type="transmembrane region" description="Helical" evidence="4">
    <location>
        <begin position="287"/>
        <end position="305"/>
    </location>
</feature>
<dbReference type="Gene3D" id="1.20.1250.20">
    <property type="entry name" value="MFS general substrate transporter like domains"/>
    <property type="match status" value="2"/>
</dbReference>
<dbReference type="Pfam" id="PF07690">
    <property type="entry name" value="MFS_1"/>
    <property type="match status" value="1"/>
</dbReference>
<proteinExistence type="predicted"/>
<feature type="transmembrane region" description="Helical" evidence="4">
    <location>
        <begin position="341"/>
        <end position="363"/>
    </location>
</feature>
<feature type="transmembrane region" description="Helical" evidence="4">
    <location>
        <begin position="252"/>
        <end position="275"/>
    </location>
</feature>
<protein>
    <submittedName>
        <fullName evidence="6">Putative MFS-type transporter YhjX</fullName>
    </submittedName>
</protein>
<dbReference type="EMBL" id="CABPST010000016">
    <property type="protein sequence ID" value="VVE90491.1"/>
    <property type="molecule type" value="Genomic_DNA"/>
</dbReference>
<feature type="transmembrane region" description="Helical" evidence="4">
    <location>
        <begin position="375"/>
        <end position="398"/>
    </location>
</feature>
<keyword evidence="2 4" id="KW-1133">Transmembrane helix</keyword>
<dbReference type="RefSeq" id="WP_150561627.1">
    <property type="nucleotide sequence ID" value="NZ_CABPST010000016.1"/>
</dbReference>
<feature type="domain" description="Major facilitator superfamily (MFS) profile" evidence="5">
    <location>
        <begin position="30"/>
        <end position="430"/>
    </location>
</feature>
<accession>A0A5E5BVZ9</accession>
<organism evidence="6 7">
    <name type="scientific">Pandoraea bronchicola</name>
    <dbReference type="NCBI Taxonomy" id="2508287"/>
    <lineage>
        <taxon>Bacteria</taxon>
        <taxon>Pseudomonadati</taxon>
        <taxon>Pseudomonadota</taxon>
        <taxon>Betaproteobacteria</taxon>
        <taxon>Burkholderiales</taxon>
        <taxon>Burkholderiaceae</taxon>
        <taxon>Pandoraea</taxon>
    </lineage>
</organism>
<evidence type="ECO:0000313" key="7">
    <source>
        <dbReference type="Proteomes" id="UP000382040"/>
    </source>
</evidence>
<feature type="transmembrane region" description="Helical" evidence="4">
    <location>
        <begin position="404"/>
        <end position="426"/>
    </location>
</feature>
<evidence type="ECO:0000256" key="4">
    <source>
        <dbReference type="SAM" id="Phobius"/>
    </source>
</evidence>
<dbReference type="InterPro" id="IPR020846">
    <property type="entry name" value="MFS_dom"/>
</dbReference>
<keyword evidence="1 4" id="KW-0812">Transmembrane</keyword>
<feature type="transmembrane region" description="Helical" evidence="4">
    <location>
        <begin position="123"/>
        <end position="143"/>
    </location>
</feature>
<evidence type="ECO:0000259" key="5">
    <source>
        <dbReference type="PROSITE" id="PS50850"/>
    </source>
</evidence>
<dbReference type="PROSITE" id="PS50850">
    <property type="entry name" value="MFS"/>
    <property type="match status" value="1"/>
</dbReference>
<evidence type="ECO:0000256" key="2">
    <source>
        <dbReference type="ARBA" id="ARBA00022989"/>
    </source>
</evidence>
<sequence>MDSIHEGPAAQDRPPAAGTALPIHTRYRWRLLGALWVIIVCAVAMPSVGASVVNTHMAEALGFDRTVIGIGFGLFVLTMGVPGPLVAAAIRRFGVKRVIVAGCALLSAGSLVMATSVTQPWQFPLAFGLVVGAGVACAGVLPAQAAVAQWFPDRRALAVSIVLSAIDIGGMVAPPVLEKLIAQQGGDWRSGWFAMFAMGLAAFAIAVLAIRRDLAGVAADPFAATVQEVQAGMGGKLEAAWTVRDALRTRTYWMILVFTCVVGFDWMLMMAHGVIHLHDSGYSSGASAFAVAIMVAASLAGNVLAGVLGDRISARRIGVVAMGLLTVGLAAAVHPRGDAGLWYFAVPVGLGYGASQVCLMALLGKYFGARAFPQLLGLLLAVGTALAAVLVAGGGAVFDKTGSYTPVFVLCVALSVLATIAIGLATSPDARRQRQKAVLGIS</sequence>
<dbReference type="Proteomes" id="UP000382040">
    <property type="component" value="Unassembled WGS sequence"/>
</dbReference>
<dbReference type="AlphaFoldDB" id="A0A5E5BVZ9"/>
<gene>
    <name evidence="6" type="primary">yhjX_2</name>
    <name evidence="6" type="ORF">PBR20603_04476</name>
</gene>
<dbReference type="InterPro" id="IPR011701">
    <property type="entry name" value="MFS"/>
</dbReference>
<reference evidence="6 7" key="1">
    <citation type="submission" date="2019-08" db="EMBL/GenBank/DDBJ databases">
        <authorList>
            <person name="Peeters C."/>
        </authorList>
    </citation>
    <scope>NUCLEOTIDE SEQUENCE [LARGE SCALE GENOMIC DNA]</scope>
    <source>
        <strain evidence="6 7">LMG 20603</strain>
    </source>
</reference>
<feature type="transmembrane region" description="Helical" evidence="4">
    <location>
        <begin position="317"/>
        <end position="335"/>
    </location>
</feature>
<feature type="transmembrane region" description="Helical" evidence="4">
    <location>
        <begin position="155"/>
        <end position="172"/>
    </location>
</feature>
<feature type="transmembrane region" description="Helical" evidence="4">
    <location>
        <begin position="31"/>
        <end position="54"/>
    </location>
</feature>
<evidence type="ECO:0000256" key="1">
    <source>
        <dbReference type="ARBA" id="ARBA00022692"/>
    </source>
</evidence>
<dbReference type="InterPro" id="IPR036259">
    <property type="entry name" value="MFS_trans_sf"/>
</dbReference>
<evidence type="ECO:0000313" key="6">
    <source>
        <dbReference type="EMBL" id="VVE90491.1"/>
    </source>
</evidence>
<keyword evidence="3 4" id="KW-0472">Membrane</keyword>
<dbReference type="SUPFAM" id="SSF103473">
    <property type="entry name" value="MFS general substrate transporter"/>
    <property type="match status" value="1"/>
</dbReference>
<feature type="transmembrane region" description="Helical" evidence="4">
    <location>
        <begin position="192"/>
        <end position="210"/>
    </location>
</feature>
<dbReference type="PANTHER" id="PTHR11360:SF284">
    <property type="entry name" value="EG:103B4.3 PROTEIN-RELATED"/>
    <property type="match status" value="1"/>
</dbReference>
<dbReference type="PANTHER" id="PTHR11360">
    <property type="entry name" value="MONOCARBOXYLATE TRANSPORTER"/>
    <property type="match status" value="1"/>
</dbReference>
<dbReference type="InterPro" id="IPR050327">
    <property type="entry name" value="Proton-linked_MCT"/>
</dbReference>
<evidence type="ECO:0000256" key="3">
    <source>
        <dbReference type="ARBA" id="ARBA00023136"/>
    </source>
</evidence>
<feature type="transmembrane region" description="Helical" evidence="4">
    <location>
        <begin position="66"/>
        <end position="86"/>
    </location>
</feature>
<keyword evidence="7" id="KW-1185">Reference proteome</keyword>
<dbReference type="GO" id="GO:0022857">
    <property type="term" value="F:transmembrane transporter activity"/>
    <property type="evidence" value="ECO:0007669"/>
    <property type="project" value="InterPro"/>
</dbReference>